<evidence type="ECO:0000313" key="2">
    <source>
        <dbReference type="EMBL" id="SNT64093.1"/>
    </source>
</evidence>
<dbReference type="AlphaFoldDB" id="A0A239PB30"/>
<feature type="chain" id="PRO_5039081607" evidence="1">
    <location>
        <begin position="27"/>
        <end position="100"/>
    </location>
</feature>
<gene>
    <name evidence="2" type="ORF">SAMN05421812_11699</name>
</gene>
<accession>A0A239PB30</accession>
<dbReference type="Proteomes" id="UP000198362">
    <property type="component" value="Unassembled WGS sequence"/>
</dbReference>
<evidence type="ECO:0000313" key="3">
    <source>
        <dbReference type="Proteomes" id="UP000198362"/>
    </source>
</evidence>
<keyword evidence="3" id="KW-1185">Reference proteome</keyword>
<keyword evidence="1" id="KW-0732">Signal</keyword>
<feature type="signal peptide" evidence="1">
    <location>
        <begin position="1"/>
        <end position="26"/>
    </location>
</feature>
<name>A0A239PB30_9ACTN</name>
<sequence>MKLIRGRHAGAGLAVVAGAMAFVALAASPAAASPVFCGAGRGLTAENAIWGAMDDAANSAQSMGFYGQCTLTEPAQIFEVFDDPRFGHLFRAQVLVTCLP</sequence>
<dbReference type="RefSeq" id="WP_089254286.1">
    <property type="nucleotide sequence ID" value="NZ_FZPH01000016.1"/>
</dbReference>
<dbReference type="EMBL" id="FZPH01000016">
    <property type="protein sequence ID" value="SNT64093.1"/>
    <property type="molecule type" value="Genomic_DNA"/>
</dbReference>
<reference evidence="2 3" key="1">
    <citation type="submission" date="2017-06" db="EMBL/GenBank/DDBJ databases">
        <authorList>
            <person name="Kim H.J."/>
            <person name="Triplett B.A."/>
        </authorList>
    </citation>
    <scope>NUCLEOTIDE SEQUENCE [LARGE SCALE GENOMIC DNA]</scope>
    <source>
        <strain evidence="2 3">CGMCC 4.5593</strain>
    </source>
</reference>
<protein>
    <submittedName>
        <fullName evidence="2">Uncharacterized protein</fullName>
    </submittedName>
</protein>
<proteinExistence type="predicted"/>
<organism evidence="2 3">
    <name type="scientific">Asanoa hainanensis</name>
    <dbReference type="NCBI Taxonomy" id="560556"/>
    <lineage>
        <taxon>Bacteria</taxon>
        <taxon>Bacillati</taxon>
        <taxon>Actinomycetota</taxon>
        <taxon>Actinomycetes</taxon>
        <taxon>Micromonosporales</taxon>
        <taxon>Micromonosporaceae</taxon>
        <taxon>Asanoa</taxon>
    </lineage>
</organism>
<evidence type="ECO:0000256" key="1">
    <source>
        <dbReference type="SAM" id="SignalP"/>
    </source>
</evidence>